<name>X1AYL8_9ZZZZ</name>
<keyword evidence="1" id="KW-0812">Transmembrane</keyword>
<feature type="non-terminal residue" evidence="2">
    <location>
        <position position="1"/>
    </location>
</feature>
<proteinExistence type="predicted"/>
<sequence>HETGHALAYTIVGVTDIEVVIRYLFQNKSR</sequence>
<evidence type="ECO:0000256" key="1">
    <source>
        <dbReference type="SAM" id="Phobius"/>
    </source>
</evidence>
<evidence type="ECO:0000313" key="2">
    <source>
        <dbReference type="EMBL" id="GAG74267.1"/>
    </source>
</evidence>
<comment type="caution">
    <text evidence="2">The sequence shown here is derived from an EMBL/GenBank/DDBJ whole genome shotgun (WGS) entry which is preliminary data.</text>
</comment>
<dbReference type="AlphaFoldDB" id="X1AYL8"/>
<protein>
    <submittedName>
        <fullName evidence="2">Uncharacterized protein</fullName>
    </submittedName>
</protein>
<organism evidence="2">
    <name type="scientific">marine sediment metagenome</name>
    <dbReference type="NCBI Taxonomy" id="412755"/>
    <lineage>
        <taxon>unclassified sequences</taxon>
        <taxon>metagenomes</taxon>
        <taxon>ecological metagenomes</taxon>
    </lineage>
</organism>
<feature type="transmembrane region" description="Helical" evidence="1">
    <location>
        <begin position="6"/>
        <end position="25"/>
    </location>
</feature>
<accession>X1AYL8</accession>
<reference evidence="2" key="1">
    <citation type="journal article" date="2014" name="Front. Microbiol.">
        <title>High frequency of phylogenetically diverse reductive dehalogenase-homologous genes in deep subseafloor sedimentary metagenomes.</title>
        <authorList>
            <person name="Kawai M."/>
            <person name="Futagami T."/>
            <person name="Toyoda A."/>
            <person name="Takaki Y."/>
            <person name="Nishi S."/>
            <person name="Hori S."/>
            <person name="Arai W."/>
            <person name="Tsubouchi T."/>
            <person name="Morono Y."/>
            <person name="Uchiyama I."/>
            <person name="Ito T."/>
            <person name="Fujiyama A."/>
            <person name="Inagaki F."/>
            <person name="Takami H."/>
        </authorList>
    </citation>
    <scope>NUCLEOTIDE SEQUENCE</scope>
    <source>
        <strain evidence="2">Expedition CK06-06</strain>
    </source>
</reference>
<keyword evidence="1" id="KW-1133">Transmembrane helix</keyword>
<keyword evidence="1" id="KW-0472">Membrane</keyword>
<gene>
    <name evidence="2" type="ORF">S01H4_06433</name>
</gene>
<dbReference type="EMBL" id="BART01001982">
    <property type="protein sequence ID" value="GAG74267.1"/>
    <property type="molecule type" value="Genomic_DNA"/>
</dbReference>